<name>A0AAW1RZ67_9CHLO</name>
<dbReference type="Gene3D" id="3.30.50.10">
    <property type="entry name" value="Erythroid Transcription Factor GATA-1, subunit A"/>
    <property type="match status" value="1"/>
</dbReference>
<evidence type="ECO:0000256" key="1">
    <source>
        <dbReference type="ARBA" id="ARBA00022723"/>
    </source>
</evidence>
<dbReference type="InterPro" id="IPR052138">
    <property type="entry name" value="GATA_ZnFinger_Domain"/>
</dbReference>
<dbReference type="Pfam" id="PF00320">
    <property type="entry name" value="GATA"/>
    <property type="match status" value="1"/>
</dbReference>
<feature type="region of interest" description="Disordered" evidence="5">
    <location>
        <begin position="98"/>
        <end position="149"/>
    </location>
</feature>
<dbReference type="Proteomes" id="UP001438707">
    <property type="component" value="Unassembled WGS sequence"/>
</dbReference>
<dbReference type="GO" id="GO:0008270">
    <property type="term" value="F:zinc ion binding"/>
    <property type="evidence" value="ECO:0007669"/>
    <property type="project" value="UniProtKB-KW"/>
</dbReference>
<feature type="region of interest" description="Disordered" evidence="5">
    <location>
        <begin position="195"/>
        <end position="248"/>
    </location>
</feature>
<accession>A0AAW1RZ67</accession>
<evidence type="ECO:0000313" key="8">
    <source>
        <dbReference type="Proteomes" id="UP001438707"/>
    </source>
</evidence>
<proteinExistence type="predicted"/>
<dbReference type="AlphaFoldDB" id="A0AAW1RZ67"/>
<organism evidence="7 8">
    <name type="scientific">Apatococcus lobatus</name>
    <dbReference type="NCBI Taxonomy" id="904363"/>
    <lineage>
        <taxon>Eukaryota</taxon>
        <taxon>Viridiplantae</taxon>
        <taxon>Chlorophyta</taxon>
        <taxon>core chlorophytes</taxon>
        <taxon>Trebouxiophyceae</taxon>
        <taxon>Chlorellales</taxon>
        <taxon>Chlorellaceae</taxon>
        <taxon>Apatococcus</taxon>
    </lineage>
</organism>
<evidence type="ECO:0000256" key="4">
    <source>
        <dbReference type="PROSITE-ProRule" id="PRU00094"/>
    </source>
</evidence>
<dbReference type="GO" id="GO:0043565">
    <property type="term" value="F:sequence-specific DNA binding"/>
    <property type="evidence" value="ECO:0007669"/>
    <property type="project" value="InterPro"/>
</dbReference>
<keyword evidence="2 4" id="KW-0863">Zinc-finger</keyword>
<protein>
    <recommendedName>
        <fullName evidence="6">GATA-type domain-containing protein</fullName>
    </recommendedName>
</protein>
<keyword evidence="8" id="KW-1185">Reference proteome</keyword>
<gene>
    <name evidence="7" type="ORF">WJX74_001502</name>
</gene>
<evidence type="ECO:0000256" key="2">
    <source>
        <dbReference type="ARBA" id="ARBA00022771"/>
    </source>
</evidence>
<dbReference type="PROSITE" id="PS50114">
    <property type="entry name" value="GATA_ZN_FINGER_2"/>
    <property type="match status" value="1"/>
</dbReference>
<dbReference type="InterPro" id="IPR000679">
    <property type="entry name" value="Znf_GATA"/>
</dbReference>
<dbReference type="SMART" id="SM00401">
    <property type="entry name" value="ZnF_GATA"/>
    <property type="match status" value="1"/>
</dbReference>
<evidence type="ECO:0000259" key="6">
    <source>
        <dbReference type="PROSITE" id="PS50114"/>
    </source>
</evidence>
<dbReference type="SUPFAM" id="SSF57716">
    <property type="entry name" value="Glucocorticoid receptor-like (DNA-binding domain)"/>
    <property type="match status" value="1"/>
</dbReference>
<dbReference type="InterPro" id="IPR013088">
    <property type="entry name" value="Znf_NHR/GATA"/>
</dbReference>
<evidence type="ECO:0000256" key="5">
    <source>
        <dbReference type="SAM" id="MobiDB-lite"/>
    </source>
</evidence>
<dbReference type="GO" id="GO:0006355">
    <property type="term" value="P:regulation of DNA-templated transcription"/>
    <property type="evidence" value="ECO:0007669"/>
    <property type="project" value="InterPro"/>
</dbReference>
<dbReference type="PANTHER" id="PTHR47255:SF4">
    <property type="entry name" value="GATA ZINC FINGER DOMAIN-CONTAINING PROTEIN 12"/>
    <property type="match status" value="1"/>
</dbReference>
<dbReference type="PANTHER" id="PTHR47255">
    <property type="entry name" value="GATA TRANSCRIPTION FACTOR 22-RELATED"/>
    <property type="match status" value="1"/>
</dbReference>
<feature type="domain" description="GATA-type" evidence="6">
    <location>
        <begin position="258"/>
        <end position="290"/>
    </location>
</feature>
<evidence type="ECO:0000256" key="3">
    <source>
        <dbReference type="ARBA" id="ARBA00022833"/>
    </source>
</evidence>
<feature type="compositionally biased region" description="Polar residues" evidence="5">
    <location>
        <begin position="234"/>
        <end position="248"/>
    </location>
</feature>
<keyword evidence="3" id="KW-0862">Zinc</keyword>
<reference evidence="7 8" key="1">
    <citation type="journal article" date="2024" name="Nat. Commun.">
        <title>Phylogenomics reveals the evolutionary origins of lichenization in chlorophyte algae.</title>
        <authorList>
            <person name="Puginier C."/>
            <person name="Libourel C."/>
            <person name="Otte J."/>
            <person name="Skaloud P."/>
            <person name="Haon M."/>
            <person name="Grisel S."/>
            <person name="Petersen M."/>
            <person name="Berrin J.G."/>
            <person name="Delaux P.M."/>
            <person name="Dal Grande F."/>
            <person name="Keller J."/>
        </authorList>
    </citation>
    <scope>NUCLEOTIDE SEQUENCE [LARGE SCALE GENOMIC DNA]</scope>
    <source>
        <strain evidence="7 8">SAG 2145</strain>
    </source>
</reference>
<comment type="caution">
    <text evidence="7">The sequence shown here is derived from an EMBL/GenBank/DDBJ whole genome shotgun (WGS) entry which is preliminary data.</text>
</comment>
<dbReference type="CDD" id="cd00202">
    <property type="entry name" value="ZnF_GATA"/>
    <property type="match status" value="1"/>
</dbReference>
<sequence>MICEATAYQLAAPAICWGSFASQLLQNGPAHTPTSDQQFAIARTASKKQLLASWMIKVFQSADESDLKQFQACSPFQAVVEPQEGASSANACQHHSACPMEMQGPNQSSQGSEDLSAEEEELASSLIGLQEGTIPGVTAAGRPKRSKRKRFDSDDYVFEDDQLPVVQRKVHQDLYMPNENFLTDALISVAASTSTERHADHSLRKRARKTPPGSPTLSVTSCPPQPQKKKRGYPSSQAGRSPRSTKVQFMPATPSSVLPATRMCQGCGTTSTPLWRNGPAGPKTLCNACGTRAYRCIKKQQRPVGGHTAAASPCQPSALAAAKV</sequence>
<dbReference type="EMBL" id="JALJOS010000005">
    <property type="protein sequence ID" value="KAK9838693.1"/>
    <property type="molecule type" value="Genomic_DNA"/>
</dbReference>
<keyword evidence="1" id="KW-0479">Metal-binding</keyword>
<evidence type="ECO:0000313" key="7">
    <source>
        <dbReference type="EMBL" id="KAK9838693.1"/>
    </source>
</evidence>